<keyword evidence="1" id="KW-0732">Signal</keyword>
<feature type="signal peptide" evidence="1">
    <location>
        <begin position="1"/>
        <end position="20"/>
    </location>
</feature>
<dbReference type="Pfam" id="PF13585">
    <property type="entry name" value="CHU_C"/>
    <property type="match status" value="1"/>
</dbReference>
<reference evidence="2 3" key="1">
    <citation type="submission" date="2020-08" db="EMBL/GenBank/DDBJ databases">
        <title>Functional genomics of gut bacteria from endangered species of beetles.</title>
        <authorList>
            <person name="Carlos-Shanley C."/>
        </authorList>
    </citation>
    <scope>NUCLEOTIDE SEQUENCE [LARGE SCALE GENOMIC DNA]</scope>
    <source>
        <strain evidence="2 3">S00070</strain>
    </source>
</reference>
<evidence type="ECO:0000313" key="3">
    <source>
        <dbReference type="Proteomes" id="UP000524404"/>
    </source>
</evidence>
<dbReference type="EMBL" id="JACHKT010000011">
    <property type="protein sequence ID" value="MBB6003253.1"/>
    <property type="molecule type" value="Genomic_DNA"/>
</dbReference>
<name>A0A841EQG8_9BACT</name>
<dbReference type="Proteomes" id="UP000524404">
    <property type="component" value="Unassembled WGS sequence"/>
</dbReference>
<dbReference type="InterPro" id="IPR026341">
    <property type="entry name" value="T9SS_type_B"/>
</dbReference>
<dbReference type="RefSeq" id="WP_184133598.1">
    <property type="nucleotide sequence ID" value="NZ_JACHKT010000011.1"/>
</dbReference>
<dbReference type="AlphaFoldDB" id="A0A841EQG8"/>
<dbReference type="NCBIfam" id="TIGR04131">
    <property type="entry name" value="Bac_Flav_CTERM"/>
    <property type="match status" value="1"/>
</dbReference>
<proteinExistence type="predicted"/>
<evidence type="ECO:0000256" key="1">
    <source>
        <dbReference type="SAM" id="SignalP"/>
    </source>
</evidence>
<sequence>MQKILLFSILFVSLNFSSFAQTDCTNIGFELGSISGWTVTTGKITNGGTSTIYGPEEPGYMYQITNIGSGNDPKVTNEKILMVAPGSNFAIRLGNTDDANSGGFYHRLKTSFIVTQDNSLFQYKFAVVLQNDNNHSDAQKPRFNIQITDENGNPLNCSNFNIQLSRSGTASNFSIQSYNNSGNIEYRNWTIGSINLLSYLGKKINIEVTAHGCTERRHFGYAYFDAQCLKSEVKPTAACPDENGYMVLSAPSGFEKYTWSNGETTSSIKVLAKLGDKYSVKILPLSSLDASCELKLDYTIKYQHPYNNINAKICEGEKYKLGTREYTTSGTFIENIQRTDICDSTVTLNLTVNPLLTKSQEIAICAGTTFKVGSEIYNVTGLYTTIIKNVNQCDSVITTNLKVIDFDVTLQNQDFDILSGDSVLLKAIVLTTGNYSYTWQPALDLSCAYCAETWAKPSTSRQYTVYVSSLDGKPCEKVKVANISVRNCGLVFIPDAFSPNNDGKNDTFYAFASGCVKQIKNMKVFDRWGEVIFWKENITPSTASNGWDGTFNGLPADVGIYAYNVEVELNDGTSYTTQGSITLMR</sequence>
<protein>
    <submittedName>
        <fullName evidence="2">Gliding motility-associated-like protein</fullName>
    </submittedName>
</protein>
<feature type="chain" id="PRO_5032302524" evidence="1">
    <location>
        <begin position="21"/>
        <end position="585"/>
    </location>
</feature>
<accession>A0A841EQG8</accession>
<evidence type="ECO:0000313" key="2">
    <source>
        <dbReference type="EMBL" id="MBB6003253.1"/>
    </source>
</evidence>
<keyword evidence="3" id="KW-1185">Reference proteome</keyword>
<comment type="caution">
    <text evidence="2">The sequence shown here is derived from an EMBL/GenBank/DDBJ whole genome shotgun (WGS) entry which is preliminary data.</text>
</comment>
<gene>
    <name evidence="2" type="ORF">HNP25_001906</name>
</gene>
<organism evidence="2 3">
    <name type="scientific">Arcicella rosea</name>
    <dbReference type="NCBI Taxonomy" id="502909"/>
    <lineage>
        <taxon>Bacteria</taxon>
        <taxon>Pseudomonadati</taxon>
        <taxon>Bacteroidota</taxon>
        <taxon>Cytophagia</taxon>
        <taxon>Cytophagales</taxon>
        <taxon>Flectobacillaceae</taxon>
        <taxon>Arcicella</taxon>
    </lineage>
</organism>